<comment type="caution">
    <text evidence="1">The sequence shown here is derived from an EMBL/GenBank/DDBJ whole genome shotgun (WGS) entry which is preliminary data.</text>
</comment>
<proteinExistence type="predicted"/>
<protein>
    <submittedName>
        <fullName evidence="1">Uncharacterized protein</fullName>
    </submittedName>
</protein>
<dbReference type="Proteomes" id="UP000481454">
    <property type="component" value="Unassembled WGS sequence"/>
</dbReference>
<evidence type="ECO:0000313" key="2">
    <source>
        <dbReference type="Proteomes" id="UP000481454"/>
    </source>
</evidence>
<gene>
    <name evidence="1" type="ORF">G6Z34_13805</name>
</gene>
<sequence length="74" mass="9091">MINIDIWNKSYKQDWLEMREDLKEDEVILLVPTKVKFDKEGEIINKQIGNTFDNYKYKIQKEKERKMIESLTMY</sequence>
<accession>A0AAP7BWF3</accession>
<name>A0AAP7BWF3_CLOPF</name>
<dbReference type="AlphaFoldDB" id="A0AAP7BWF3"/>
<dbReference type="RefSeq" id="WP_164801103.1">
    <property type="nucleotide sequence ID" value="NZ_JAALLZ010000006.1"/>
</dbReference>
<dbReference type="EMBL" id="JAALLZ010000006">
    <property type="protein sequence ID" value="NGU31160.1"/>
    <property type="molecule type" value="Genomic_DNA"/>
</dbReference>
<reference evidence="1 2" key="1">
    <citation type="submission" date="2020-02" db="EMBL/GenBank/DDBJ databases">
        <title>Genomic Insights into the Phylogeny and Genetic Plasticity of the Human and Animal Enteric Pathogen Clostridium perfringens.</title>
        <authorList>
            <person name="Feng Y."/>
            <person name="Hu Y."/>
        </authorList>
    </citation>
    <scope>NUCLEOTIDE SEQUENCE [LARGE SCALE GENOMIC DNA]</scope>
    <source>
        <strain evidence="1 2">CP-40</strain>
    </source>
</reference>
<evidence type="ECO:0000313" key="1">
    <source>
        <dbReference type="EMBL" id="NGU31160.1"/>
    </source>
</evidence>
<organism evidence="1 2">
    <name type="scientific">Clostridium perfringens</name>
    <dbReference type="NCBI Taxonomy" id="1502"/>
    <lineage>
        <taxon>Bacteria</taxon>
        <taxon>Bacillati</taxon>
        <taxon>Bacillota</taxon>
        <taxon>Clostridia</taxon>
        <taxon>Eubacteriales</taxon>
        <taxon>Clostridiaceae</taxon>
        <taxon>Clostridium</taxon>
    </lineage>
</organism>